<evidence type="ECO:0000313" key="2">
    <source>
        <dbReference type="Proteomes" id="UP000001542"/>
    </source>
</evidence>
<dbReference type="EMBL" id="DS113185">
    <property type="protein sequence ID" value="EAY22282.1"/>
    <property type="molecule type" value="Genomic_DNA"/>
</dbReference>
<accession>A2DBS9</accession>
<dbReference type="Proteomes" id="UP000001542">
    <property type="component" value="Unassembled WGS sequence"/>
</dbReference>
<organism evidence="1 2">
    <name type="scientific">Trichomonas vaginalis (strain ATCC PRA-98 / G3)</name>
    <dbReference type="NCBI Taxonomy" id="412133"/>
    <lineage>
        <taxon>Eukaryota</taxon>
        <taxon>Metamonada</taxon>
        <taxon>Parabasalia</taxon>
        <taxon>Trichomonadida</taxon>
        <taxon>Trichomonadidae</taxon>
        <taxon>Trichomonas</taxon>
    </lineage>
</organism>
<reference evidence="1" key="1">
    <citation type="submission" date="2006-10" db="EMBL/GenBank/DDBJ databases">
        <authorList>
            <person name="Amadeo P."/>
            <person name="Zhao Q."/>
            <person name="Wortman J."/>
            <person name="Fraser-Liggett C."/>
            <person name="Carlton J."/>
        </authorList>
    </citation>
    <scope>NUCLEOTIDE SEQUENCE</scope>
    <source>
        <strain evidence="1">G3</strain>
    </source>
</reference>
<dbReference type="VEuPathDB" id="TrichDB:TVAG_094570"/>
<evidence type="ECO:0000313" key="1">
    <source>
        <dbReference type="EMBL" id="EAY22282.1"/>
    </source>
</evidence>
<dbReference type="InParanoid" id="A2DBS9"/>
<dbReference type="RefSeq" id="XP_001583268.1">
    <property type="nucleotide sequence ID" value="XM_001583218.1"/>
</dbReference>
<dbReference type="VEuPathDB" id="TrichDB:TVAGG3_0380620"/>
<name>A2DBS9_TRIV3</name>
<proteinExistence type="predicted"/>
<protein>
    <submittedName>
        <fullName evidence="1">Uncharacterized protein</fullName>
    </submittedName>
</protein>
<reference evidence="1" key="2">
    <citation type="journal article" date="2007" name="Science">
        <title>Draft genome sequence of the sexually transmitted pathogen Trichomonas vaginalis.</title>
        <authorList>
            <person name="Carlton J.M."/>
            <person name="Hirt R.P."/>
            <person name="Silva J.C."/>
            <person name="Delcher A.L."/>
            <person name="Schatz M."/>
            <person name="Zhao Q."/>
            <person name="Wortman J.R."/>
            <person name="Bidwell S.L."/>
            <person name="Alsmark U.C.M."/>
            <person name="Besteiro S."/>
            <person name="Sicheritz-Ponten T."/>
            <person name="Noel C.J."/>
            <person name="Dacks J.B."/>
            <person name="Foster P.G."/>
            <person name="Simillion C."/>
            <person name="Van de Peer Y."/>
            <person name="Miranda-Saavedra D."/>
            <person name="Barton G.J."/>
            <person name="Westrop G.D."/>
            <person name="Mueller S."/>
            <person name="Dessi D."/>
            <person name="Fiori P.L."/>
            <person name="Ren Q."/>
            <person name="Paulsen I."/>
            <person name="Zhang H."/>
            <person name="Bastida-Corcuera F.D."/>
            <person name="Simoes-Barbosa A."/>
            <person name="Brown M.T."/>
            <person name="Hayes R.D."/>
            <person name="Mukherjee M."/>
            <person name="Okumura C.Y."/>
            <person name="Schneider R."/>
            <person name="Smith A.J."/>
            <person name="Vanacova S."/>
            <person name="Villalvazo M."/>
            <person name="Haas B.J."/>
            <person name="Pertea M."/>
            <person name="Feldblyum T.V."/>
            <person name="Utterback T.R."/>
            <person name="Shu C.L."/>
            <person name="Osoegawa K."/>
            <person name="de Jong P.J."/>
            <person name="Hrdy I."/>
            <person name="Horvathova L."/>
            <person name="Zubacova Z."/>
            <person name="Dolezal P."/>
            <person name="Malik S.B."/>
            <person name="Logsdon J.M. Jr."/>
            <person name="Henze K."/>
            <person name="Gupta A."/>
            <person name="Wang C.C."/>
            <person name="Dunne R.L."/>
            <person name="Upcroft J.A."/>
            <person name="Upcroft P."/>
            <person name="White O."/>
            <person name="Salzberg S.L."/>
            <person name="Tang P."/>
            <person name="Chiu C.-H."/>
            <person name="Lee Y.-S."/>
            <person name="Embley T.M."/>
            <person name="Coombs G.H."/>
            <person name="Mottram J.C."/>
            <person name="Tachezy J."/>
            <person name="Fraser-Liggett C.M."/>
            <person name="Johnson P.J."/>
        </authorList>
    </citation>
    <scope>NUCLEOTIDE SEQUENCE [LARGE SCALE GENOMIC DNA]</scope>
    <source>
        <strain evidence="1">G3</strain>
    </source>
</reference>
<keyword evidence="2" id="KW-1185">Reference proteome</keyword>
<sequence length="276" mass="32355">MTHRRSISVQNSSPTLGLKNNIDFKQVPWLFLETTSLPRRRKKELFNNRQIPVEMTQRTFDSNHMFSNTAIGFSKQELNVINTASHRENVEMELHNEVSRVNLAKQIHTQSKIAFESLLQKQEEDAQQKKRQMEMFKDPSSEQLITPRTPKFEQGVKSNGSSVDPDNFRLKQSDEEIFSQLNTFDSSQMKKMILDSLTEEKKIKGSIFMQSEFFFSKNQNVQKKVSHGRRNIQKAIYETCDKDPSKIGEQLKLLPDPRDLNYPSMHRMRKFYGNQF</sequence>
<dbReference type="KEGG" id="tva:5467836"/>
<gene>
    <name evidence="1" type="ORF">TVAG_094570</name>
</gene>
<dbReference type="AlphaFoldDB" id="A2DBS9"/>